<evidence type="ECO:0000313" key="5">
    <source>
        <dbReference type="EMBL" id="QIX57932.1"/>
    </source>
</evidence>
<evidence type="ECO:0000313" key="10">
    <source>
        <dbReference type="Proteomes" id="UP000503169"/>
    </source>
</evidence>
<evidence type="ECO:0000313" key="2">
    <source>
        <dbReference type="EMBL" id="APU45596.1"/>
    </source>
</evidence>
<gene>
    <name evidence="2" type="ORF">BUW47_03665</name>
    <name evidence="4" type="ORF">C1Y38_01775</name>
    <name evidence="3" type="ORF">GC247_02270</name>
    <name evidence="5" type="ORF">HCY95_00341</name>
    <name evidence="1" type="ORF">LACFE_CDS1165</name>
</gene>
<organism evidence="4 8">
    <name type="scientific">Limosilactobacillus fermentum</name>
    <name type="common">Lactobacillus fermentum</name>
    <dbReference type="NCBI Taxonomy" id="1613"/>
    <lineage>
        <taxon>Bacteria</taxon>
        <taxon>Bacillati</taxon>
        <taxon>Bacillota</taxon>
        <taxon>Bacilli</taxon>
        <taxon>Lactobacillales</taxon>
        <taxon>Lactobacillaceae</taxon>
        <taxon>Limosilactobacillus</taxon>
    </lineage>
</organism>
<protein>
    <submittedName>
        <fullName evidence="4">DUF2508 domain-containing protein</fullName>
    </submittedName>
    <submittedName>
        <fullName evidence="3">DUF2508 family protein</fullName>
    </submittedName>
</protein>
<reference evidence="3 9" key="4">
    <citation type="submission" date="2019-10" db="EMBL/GenBank/DDBJ databases">
        <title>Genome Sequencing and assembly of Lactobacillus fermentum I2, a lactic acid bacteria.</title>
        <authorList>
            <person name="Lopes L.S."/>
            <person name="Persinoti G.F."/>
            <person name="Riano-Pachon D.M."/>
            <person name="Labate C.A."/>
        </authorList>
    </citation>
    <scope>NUCLEOTIDE SEQUENCE [LARGE SCALE GENOMIC DNA]</scope>
    <source>
        <strain evidence="3 9">I2</strain>
    </source>
</reference>
<dbReference type="EMBL" id="CP019030">
    <property type="protein sequence ID" value="APU45596.1"/>
    <property type="molecule type" value="Genomic_DNA"/>
</dbReference>
<dbReference type="Proteomes" id="UP000185427">
    <property type="component" value="Chromosome"/>
</dbReference>
<dbReference type="InterPro" id="IPR019644">
    <property type="entry name" value="DUF2508"/>
</dbReference>
<dbReference type="EMBL" id="POTQ01000002">
    <property type="protein sequence ID" value="PNV58641.1"/>
    <property type="molecule type" value="Genomic_DNA"/>
</dbReference>
<dbReference type="EMBL" id="WHJL01000012">
    <property type="protein sequence ID" value="MPQ34766.1"/>
    <property type="molecule type" value="Genomic_DNA"/>
</dbReference>
<dbReference type="EMBL" id="CP017151">
    <property type="protein sequence ID" value="AOR74619.1"/>
    <property type="molecule type" value="Genomic_DNA"/>
</dbReference>
<evidence type="ECO:0000313" key="7">
    <source>
        <dbReference type="Proteomes" id="UP000185427"/>
    </source>
</evidence>
<evidence type="ECO:0000313" key="1">
    <source>
        <dbReference type="EMBL" id="AOR74619.1"/>
    </source>
</evidence>
<dbReference type="RefSeq" id="WP_004562763.1">
    <property type="nucleotide sequence ID" value="NZ_AP024320.1"/>
</dbReference>
<evidence type="ECO:0000313" key="9">
    <source>
        <dbReference type="Proteomes" id="UP000466799"/>
    </source>
</evidence>
<dbReference type="Proteomes" id="UP000466799">
    <property type="component" value="Unassembled WGS sequence"/>
</dbReference>
<evidence type="ECO:0000313" key="3">
    <source>
        <dbReference type="EMBL" id="MPQ34766.1"/>
    </source>
</evidence>
<reference evidence="5 10" key="5">
    <citation type="submission" date="2020-04" db="EMBL/GenBank/DDBJ databases">
        <title>Novel strain L. Fermentum HFD1 producer antibacterial peptides.</title>
        <authorList>
            <person name="Ozhegov G.D."/>
            <person name="Pavlova A.S."/>
            <person name="Zhuravleva D.E."/>
            <person name="Gogoleva N.V."/>
            <person name="Shagimardanova E.I."/>
            <person name="Markelova M.I."/>
            <person name="Yarullina D.R."/>
            <person name="Kayumov A.R."/>
        </authorList>
    </citation>
    <scope>NUCLEOTIDE SEQUENCE [LARGE SCALE GENOMIC DNA]</scope>
    <source>
        <strain evidence="5 10">HFD1</strain>
    </source>
</reference>
<dbReference type="Proteomes" id="UP000094714">
    <property type="component" value="Chromosome"/>
</dbReference>
<reference evidence="4 8" key="3">
    <citation type="submission" date="2018-01" db="EMBL/GenBank/DDBJ databases">
        <title>Draft genome sequence of the feruloyl esterase-producing strain Lactobacillus fermentum CRL 1446, isolated from artisanal goat milk cheese.</title>
        <authorList>
            <person name="Abeijon Mukdsi M.C."/>
            <person name="Saavedra L."/>
            <person name="Gauffin Cano M.P."/>
            <person name="Hebert E.M."/>
            <person name="Medina R.B."/>
        </authorList>
    </citation>
    <scope>NUCLEOTIDE SEQUENCE [LARGE SCALE GENOMIC DNA]</scope>
    <source>
        <strain evidence="4 8">CRL 1446</strain>
    </source>
</reference>
<sequence length="82" mass="9904">MFFKRPQHQVEQEGNQRLLNLIYQTKASWDHAKETEQAVYESHVNNELKERTKLQERKYLYLYERARKRGLHGKTNAGVIMQ</sequence>
<name>A0A0F4HD94_LIMFE</name>
<dbReference type="GeneID" id="83715392"/>
<dbReference type="PATRIC" id="fig|1613.112.peg.1222"/>
<accession>A0A0F4HD94</accession>
<dbReference type="Proteomes" id="UP000236514">
    <property type="component" value="Unassembled WGS sequence"/>
</dbReference>
<evidence type="ECO:0000313" key="4">
    <source>
        <dbReference type="EMBL" id="PNV58641.1"/>
    </source>
</evidence>
<reference evidence="2 7" key="2">
    <citation type="submission" date="2016-12" db="EMBL/GenBank/DDBJ databases">
        <title>Complete Genome Sequence of Lactobacillus fermentum Strain SNUV175, a Probiotic for Treatment of Bacterial Vaginosis.</title>
        <authorList>
            <person name="Lee S."/>
            <person name="You H.J."/>
            <person name="Kwon B."/>
            <person name="Ko G."/>
        </authorList>
    </citation>
    <scope>NUCLEOTIDE SEQUENCE [LARGE SCALE GENOMIC DNA]</scope>
    <source>
        <strain evidence="2 7">SNUV175</strain>
    </source>
</reference>
<proteinExistence type="predicted"/>
<evidence type="ECO:0000313" key="6">
    <source>
        <dbReference type="Proteomes" id="UP000094714"/>
    </source>
</evidence>
<evidence type="ECO:0000313" key="8">
    <source>
        <dbReference type="Proteomes" id="UP000236514"/>
    </source>
</evidence>
<reference evidence="1 6" key="1">
    <citation type="submission" date="2016-09" db="EMBL/GenBank/DDBJ databases">
        <title>Genome Sequence of the Lactobacillus fermentum strain NCC2970 (CNCM I-5068).</title>
        <authorList>
            <person name="Barretto C."/>
            <person name="Ngom-Bru C."/>
            <person name="Genevaz A."/>
            <person name="Fournier C."/>
            <person name="Moine D."/>
            <person name="Kassam M."/>
            <person name="Iltis A."/>
            <person name="Sagory-Zalkind P."/>
            <person name="Faucherand G."/>
            <person name="Descombes P."/>
            <person name="Duboux S."/>
        </authorList>
    </citation>
    <scope>NUCLEOTIDE SEQUENCE [LARGE SCALE GENOMIC DNA]</scope>
    <source>
        <strain evidence="1 6">NCC2970</strain>
    </source>
</reference>
<dbReference type="Pfam" id="PF10704">
    <property type="entry name" value="DUF2508"/>
    <property type="match status" value="1"/>
</dbReference>
<dbReference type="EMBL" id="CP050919">
    <property type="protein sequence ID" value="QIX57932.1"/>
    <property type="molecule type" value="Genomic_DNA"/>
</dbReference>
<dbReference type="Proteomes" id="UP000503169">
    <property type="component" value="Chromosome"/>
</dbReference>
<dbReference type="OrthoDB" id="2167041at2"/>
<dbReference type="AlphaFoldDB" id="A0A0F4HD94"/>